<reference evidence="2 3" key="1">
    <citation type="journal article" date="2017" name="Genome Biol. Evol.">
        <title>Comparative Genomic Analysis Identifies a Campylobacter Clade Deficient in Selenium Metabolism.</title>
        <authorList>
            <person name="Miller W.G."/>
            <person name="Yee E."/>
            <person name="Lopes B.S."/>
            <person name="Chapman M.H."/>
            <person name="Huynh S."/>
            <person name="Bono J.L."/>
            <person name="Parker C.T."/>
            <person name="Strachan N.J.C."/>
            <person name="Forbes K.J."/>
        </authorList>
    </citation>
    <scope>NUCLEOTIDE SEQUENCE [LARGE SCALE GENOMIC DNA]</scope>
    <source>
        <strain evidence="2 3">RM9261</strain>
    </source>
</reference>
<accession>A0ABZ2E5K0</accession>
<feature type="transmembrane region" description="Helical" evidence="1">
    <location>
        <begin position="34"/>
        <end position="57"/>
    </location>
</feature>
<evidence type="ECO:0000313" key="3">
    <source>
        <dbReference type="Proteomes" id="UP001318120"/>
    </source>
</evidence>
<keyword evidence="3" id="KW-1185">Reference proteome</keyword>
<sequence length="67" mass="7614">MIYILHFIFGASWAIALVGALFFIYHFYFLGLLFSGLIGASFGLILALISYLLLRILNSDKIRNQRS</sequence>
<name>A0ABZ2E5K0_9BACT</name>
<gene>
    <name evidence="2" type="ORF">CVIC9261_04470</name>
</gene>
<dbReference type="RefSeq" id="WP_141083174.1">
    <property type="nucleotide sequence ID" value="NZ_CP144916.1"/>
</dbReference>
<dbReference type="Proteomes" id="UP001318120">
    <property type="component" value="Chromosome"/>
</dbReference>
<protein>
    <submittedName>
        <fullName evidence="2">Uncharacterized protein</fullName>
    </submittedName>
</protein>
<evidence type="ECO:0000256" key="1">
    <source>
        <dbReference type="SAM" id="Phobius"/>
    </source>
</evidence>
<keyword evidence="1" id="KW-1133">Transmembrane helix</keyword>
<proteinExistence type="predicted"/>
<evidence type="ECO:0000313" key="2">
    <source>
        <dbReference type="EMBL" id="WWC40978.1"/>
    </source>
</evidence>
<feature type="transmembrane region" description="Helical" evidence="1">
    <location>
        <begin position="7"/>
        <end position="28"/>
    </location>
</feature>
<keyword evidence="1" id="KW-0472">Membrane</keyword>
<dbReference type="GeneID" id="93113338"/>
<organism evidence="2 3">
    <name type="scientific">Campylobacter vicugnae</name>
    <dbReference type="NCBI Taxonomy" id="1660076"/>
    <lineage>
        <taxon>Bacteria</taxon>
        <taxon>Pseudomonadati</taxon>
        <taxon>Campylobacterota</taxon>
        <taxon>Epsilonproteobacteria</taxon>
        <taxon>Campylobacterales</taxon>
        <taxon>Campylobacteraceae</taxon>
        <taxon>Campylobacter</taxon>
    </lineage>
</organism>
<dbReference type="EMBL" id="CP144916">
    <property type="protein sequence ID" value="WWC40978.1"/>
    <property type="molecule type" value="Genomic_DNA"/>
</dbReference>
<keyword evidence="1" id="KW-0812">Transmembrane</keyword>